<dbReference type="PANTHER" id="PTHR46832">
    <property type="entry name" value="5'-METHYLTHIOADENOSINE/S-ADENOSYLHOMOCYSTEINE NUCLEOSIDASE"/>
    <property type="match status" value="1"/>
</dbReference>
<feature type="chain" id="PRO_5016245033" description="adenosylhomocysteine nucleosidase" evidence="6">
    <location>
        <begin position="20"/>
        <end position="262"/>
    </location>
</feature>
<proteinExistence type="predicted"/>
<accession>A0A326S162</accession>
<dbReference type="GO" id="GO:0005829">
    <property type="term" value="C:cytosol"/>
    <property type="evidence" value="ECO:0007669"/>
    <property type="project" value="TreeGrafter"/>
</dbReference>
<dbReference type="Proteomes" id="UP000248917">
    <property type="component" value="Unassembled WGS sequence"/>
</dbReference>
<protein>
    <recommendedName>
        <fullName evidence="2">adenosylhomocysteine nucleosidase</fullName>
        <ecNumber evidence="2">3.2.2.9</ecNumber>
    </recommendedName>
</protein>
<evidence type="ECO:0000256" key="1">
    <source>
        <dbReference type="ARBA" id="ARBA00004945"/>
    </source>
</evidence>
<evidence type="ECO:0000256" key="6">
    <source>
        <dbReference type="SAM" id="SignalP"/>
    </source>
</evidence>
<dbReference type="PANTHER" id="PTHR46832:SF1">
    <property type="entry name" value="5'-METHYLTHIOADENOSINE_S-ADENOSYLHOMOCYSTEINE NUCLEOSIDASE"/>
    <property type="match status" value="1"/>
</dbReference>
<keyword evidence="9" id="KW-1185">Reference proteome</keyword>
<dbReference type="SUPFAM" id="SSF53167">
    <property type="entry name" value="Purine and uridine phosphorylases"/>
    <property type="match status" value="1"/>
</dbReference>
<dbReference type="GO" id="GO:0019509">
    <property type="term" value="P:L-methionine salvage from methylthioadenosine"/>
    <property type="evidence" value="ECO:0007669"/>
    <property type="project" value="UniProtKB-UniPathway"/>
</dbReference>
<keyword evidence="3" id="KW-0028">Amino-acid biosynthesis</keyword>
<keyword evidence="4" id="KW-0378">Hydrolase</keyword>
<comment type="pathway">
    <text evidence="1">Amino-acid biosynthesis; L-methionine biosynthesis via salvage pathway; S-methyl-5-thio-alpha-D-ribose 1-phosphate from S-methyl-5'-thioadenosine (hydrolase route): step 1/2.</text>
</comment>
<dbReference type="InterPro" id="IPR000845">
    <property type="entry name" value="Nucleoside_phosphorylase_d"/>
</dbReference>
<dbReference type="GO" id="GO:0008930">
    <property type="term" value="F:methylthioadenosine nucleosidase activity"/>
    <property type="evidence" value="ECO:0007669"/>
    <property type="project" value="InterPro"/>
</dbReference>
<dbReference type="GO" id="GO:0009164">
    <property type="term" value="P:nucleoside catabolic process"/>
    <property type="evidence" value="ECO:0007669"/>
    <property type="project" value="InterPro"/>
</dbReference>
<comment type="caution">
    <text evidence="8">The sequence shown here is derived from an EMBL/GenBank/DDBJ whole genome shotgun (WGS) entry which is preliminary data.</text>
</comment>
<gene>
    <name evidence="8" type="ORF">CLV31_10619</name>
</gene>
<dbReference type="InterPro" id="IPR010049">
    <property type="entry name" value="MTA_SAH_Nsdase"/>
</dbReference>
<dbReference type="CDD" id="cd09008">
    <property type="entry name" value="MTAN"/>
    <property type="match status" value="1"/>
</dbReference>
<reference evidence="8 9" key="1">
    <citation type="submission" date="2018-06" db="EMBL/GenBank/DDBJ databases">
        <title>Genomic Encyclopedia of Archaeal and Bacterial Type Strains, Phase II (KMG-II): from individual species to whole genera.</title>
        <authorList>
            <person name="Goeker M."/>
        </authorList>
    </citation>
    <scope>NUCLEOTIDE SEQUENCE [LARGE SCALE GENOMIC DNA]</scope>
    <source>
        <strain evidence="8 9">T4</strain>
    </source>
</reference>
<dbReference type="OrthoDB" id="9792278at2"/>
<dbReference type="UniPathway" id="UPA00904">
    <property type="reaction ID" value="UER00871"/>
</dbReference>
<keyword evidence="5" id="KW-0486">Methionine biosynthesis</keyword>
<evidence type="ECO:0000313" key="8">
    <source>
        <dbReference type="EMBL" id="PZV83406.1"/>
    </source>
</evidence>
<dbReference type="EC" id="3.2.2.9" evidence="2"/>
<evidence type="ECO:0000259" key="7">
    <source>
        <dbReference type="Pfam" id="PF01048"/>
    </source>
</evidence>
<dbReference type="RefSeq" id="WP_111392660.1">
    <property type="nucleotide sequence ID" value="NZ_QKTX01000006.1"/>
</dbReference>
<dbReference type="NCBIfam" id="NF004079">
    <property type="entry name" value="PRK05584.1"/>
    <property type="match status" value="1"/>
</dbReference>
<dbReference type="Gene3D" id="3.40.50.1580">
    <property type="entry name" value="Nucleoside phosphorylase domain"/>
    <property type="match status" value="1"/>
</dbReference>
<dbReference type="GO" id="GO:0008782">
    <property type="term" value="F:adenosylhomocysteine nucleosidase activity"/>
    <property type="evidence" value="ECO:0007669"/>
    <property type="project" value="UniProtKB-EC"/>
</dbReference>
<keyword evidence="6" id="KW-0732">Signal</keyword>
<evidence type="ECO:0000256" key="4">
    <source>
        <dbReference type="ARBA" id="ARBA00022801"/>
    </source>
</evidence>
<organism evidence="8 9">
    <name type="scientific">Algoriphagus aquaeductus</name>
    <dbReference type="NCBI Taxonomy" id="475299"/>
    <lineage>
        <taxon>Bacteria</taxon>
        <taxon>Pseudomonadati</taxon>
        <taxon>Bacteroidota</taxon>
        <taxon>Cytophagia</taxon>
        <taxon>Cytophagales</taxon>
        <taxon>Cyclobacteriaceae</taxon>
        <taxon>Algoriphagus</taxon>
    </lineage>
</organism>
<sequence length="262" mass="28268">MIKKLLLAFFLIGSLSANAQRIAIMGALDQEIAILLDSMKGKKEVERSGLTFYKGKLKGQKVVVIKSGVGKVNAAYSTAILLDRFQPSQLIFTGVAGGLHPEALPGDIVIGTELVQFDFGQIDSTGFKVSPFRKLTGGRHDELYIAADAELLKQAELAAGKVDFLSISGRKPRVFLGRIATGDVFVSDQEMAENLYQNHQALATEMEGAAVAHLCRSVGVPFLVIRSCSDNANQNARVNFNQFVEPAAINSAGLVLKLLEFL</sequence>
<evidence type="ECO:0000256" key="5">
    <source>
        <dbReference type="ARBA" id="ARBA00023167"/>
    </source>
</evidence>
<dbReference type="NCBIfam" id="TIGR01704">
    <property type="entry name" value="MTA_SAH-Nsdase"/>
    <property type="match status" value="1"/>
</dbReference>
<dbReference type="EMBL" id="QKTX01000006">
    <property type="protein sequence ID" value="PZV83406.1"/>
    <property type="molecule type" value="Genomic_DNA"/>
</dbReference>
<evidence type="ECO:0000256" key="2">
    <source>
        <dbReference type="ARBA" id="ARBA00011974"/>
    </source>
</evidence>
<evidence type="ECO:0000256" key="3">
    <source>
        <dbReference type="ARBA" id="ARBA00022605"/>
    </source>
</evidence>
<dbReference type="InterPro" id="IPR035994">
    <property type="entry name" value="Nucleoside_phosphorylase_sf"/>
</dbReference>
<dbReference type="GO" id="GO:0019284">
    <property type="term" value="P:L-methionine salvage from S-adenosylmethionine"/>
    <property type="evidence" value="ECO:0007669"/>
    <property type="project" value="TreeGrafter"/>
</dbReference>
<dbReference type="AlphaFoldDB" id="A0A326S162"/>
<dbReference type="Pfam" id="PF01048">
    <property type="entry name" value="PNP_UDP_1"/>
    <property type="match status" value="1"/>
</dbReference>
<evidence type="ECO:0000313" key="9">
    <source>
        <dbReference type="Proteomes" id="UP000248917"/>
    </source>
</evidence>
<feature type="signal peptide" evidence="6">
    <location>
        <begin position="1"/>
        <end position="19"/>
    </location>
</feature>
<name>A0A326S162_9BACT</name>
<feature type="domain" description="Nucleoside phosphorylase" evidence="7">
    <location>
        <begin position="21"/>
        <end position="259"/>
    </location>
</feature>